<dbReference type="Proteomes" id="UP000295621">
    <property type="component" value="Unassembled WGS sequence"/>
</dbReference>
<accession>A0A4R4RT11</accession>
<evidence type="ECO:0000313" key="4">
    <source>
        <dbReference type="Proteomes" id="UP000295621"/>
    </source>
</evidence>
<evidence type="ECO:0000313" key="3">
    <source>
        <dbReference type="EMBL" id="TDC51603.1"/>
    </source>
</evidence>
<keyword evidence="3" id="KW-0378">Hydrolase</keyword>
<feature type="domain" description="Endonuclease/exonuclease/phosphatase" evidence="2">
    <location>
        <begin position="41"/>
        <end position="266"/>
    </location>
</feature>
<dbReference type="PANTHER" id="PTHR14859">
    <property type="entry name" value="CALCOFLUOR WHITE HYPERSENSITIVE PROTEIN PRECURSOR"/>
    <property type="match status" value="1"/>
</dbReference>
<dbReference type="PANTHER" id="PTHR14859:SF15">
    <property type="entry name" value="ENDONUCLEASE_EXONUCLEASE_PHOSPHATASE DOMAIN-CONTAINING PROTEIN"/>
    <property type="match status" value="1"/>
</dbReference>
<comment type="caution">
    <text evidence="3">The sequence shown here is derived from an EMBL/GenBank/DDBJ whole genome shotgun (WGS) entry which is preliminary data.</text>
</comment>
<gene>
    <name evidence="3" type="ORF">E1212_11435</name>
</gene>
<sequence length="284" mass="31208">MRMLRTALTAALAVLGLMAATAQPASSSAGPSPRDRPLTVMSFNIHHGVGTDGLLNLQRVADVIKTEGVDVVGLQEVDRHWGERSDFVDQAAWLADELDMHVVYGANLDLDPLQPGQPRRQYGTAILSERPIREWDNTFLPRYEGHEQRGLLRARINVRGVWVTVYNTHLQHNDANERLEQVAAIEELMGEPSESVVLLGDLNARPDTPEIRTLVDELVDTWEEAGVGDGYTYPVEDPNARIDYVLTSEDVITRTAAVVTTDASDHLPVKADVLLPGSHVGLGN</sequence>
<dbReference type="GO" id="GO:0016020">
    <property type="term" value="C:membrane"/>
    <property type="evidence" value="ECO:0007669"/>
    <property type="project" value="GOC"/>
</dbReference>
<organism evidence="3 4">
    <name type="scientific">Jiangella ureilytica</name>
    <dbReference type="NCBI Taxonomy" id="2530374"/>
    <lineage>
        <taxon>Bacteria</taxon>
        <taxon>Bacillati</taxon>
        <taxon>Actinomycetota</taxon>
        <taxon>Actinomycetes</taxon>
        <taxon>Jiangellales</taxon>
        <taxon>Jiangellaceae</taxon>
        <taxon>Jiangella</taxon>
    </lineage>
</organism>
<feature type="chain" id="PRO_5038687439" evidence="1">
    <location>
        <begin position="20"/>
        <end position="284"/>
    </location>
</feature>
<reference evidence="3 4" key="1">
    <citation type="submission" date="2019-02" db="EMBL/GenBank/DDBJ databases">
        <title>Draft genome sequences of novel Actinobacteria.</title>
        <authorList>
            <person name="Sahin N."/>
            <person name="Ay H."/>
            <person name="Saygin H."/>
        </authorList>
    </citation>
    <scope>NUCLEOTIDE SEQUENCE [LARGE SCALE GENOMIC DNA]</scope>
    <source>
        <strain evidence="3 4">KC603</strain>
    </source>
</reference>
<dbReference type="EMBL" id="SMKL01000021">
    <property type="protein sequence ID" value="TDC51603.1"/>
    <property type="molecule type" value="Genomic_DNA"/>
</dbReference>
<keyword evidence="1" id="KW-0732">Signal</keyword>
<dbReference type="GO" id="GO:0016787">
    <property type="term" value="F:hydrolase activity"/>
    <property type="evidence" value="ECO:0007669"/>
    <property type="project" value="UniProtKB-KW"/>
</dbReference>
<evidence type="ECO:0000259" key="2">
    <source>
        <dbReference type="Pfam" id="PF03372"/>
    </source>
</evidence>
<name>A0A4R4RT11_9ACTN</name>
<evidence type="ECO:0000256" key="1">
    <source>
        <dbReference type="SAM" id="SignalP"/>
    </source>
</evidence>
<dbReference type="AlphaFoldDB" id="A0A4R4RT11"/>
<proteinExistence type="predicted"/>
<dbReference type="InterPro" id="IPR051916">
    <property type="entry name" value="GPI-anchor_lipid_remodeler"/>
</dbReference>
<dbReference type="InterPro" id="IPR036691">
    <property type="entry name" value="Endo/exonu/phosph_ase_sf"/>
</dbReference>
<dbReference type="SUPFAM" id="SSF56219">
    <property type="entry name" value="DNase I-like"/>
    <property type="match status" value="1"/>
</dbReference>
<dbReference type="Pfam" id="PF03372">
    <property type="entry name" value="Exo_endo_phos"/>
    <property type="match status" value="1"/>
</dbReference>
<dbReference type="InterPro" id="IPR005135">
    <property type="entry name" value="Endo/exonuclease/phosphatase"/>
</dbReference>
<dbReference type="GO" id="GO:0006506">
    <property type="term" value="P:GPI anchor biosynthetic process"/>
    <property type="evidence" value="ECO:0007669"/>
    <property type="project" value="TreeGrafter"/>
</dbReference>
<protein>
    <submittedName>
        <fullName evidence="3">Metal-dependent hydrolase</fullName>
    </submittedName>
</protein>
<dbReference type="OrthoDB" id="155529at2"/>
<feature type="signal peptide" evidence="1">
    <location>
        <begin position="1"/>
        <end position="19"/>
    </location>
</feature>
<dbReference type="Gene3D" id="3.60.10.10">
    <property type="entry name" value="Endonuclease/exonuclease/phosphatase"/>
    <property type="match status" value="1"/>
</dbReference>
<keyword evidence="4" id="KW-1185">Reference proteome</keyword>